<protein>
    <recommendedName>
        <fullName evidence="1">Amidase domain-containing protein</fullName>
    </recommendedName>
</protein>
<evidence type="ECO:0000313" key="2">
    <source>
        <dbReference type="EMBL" id="KKP04311.1"/>
    </source>
</evidence>
<dbReference type="InterPro" id="IPR023631">
    <property type="entry name" value="Amidase_dom"/>
</dbReference>
<dbReference type="EMBL" id="JOKZ01000081">
    <property type="protein sequence ID" value="KKP04311.1"/>
    <property type="molecule type" value="Genomic_DNA"/>
</dbReference>
<dbReference type="AlphaFoldDB" id="A0A0F9XH21"/>
<evidence type="ECO:0000259" key="1">
    <source>
        <dbReference type="Pfam" id="PF01425"/>
    </source>
</evidence>
<dbReference type="Gene3D" id="3.90.1300.10">
    <property type="entry name" value="Amidase signature (AS) domain"/>
    <property type="match status" value="1"/>
</dbReference>
<evidence type="ECO:0000313" key="3">
    <source>
        <dbReference type="Proteomes" id="UP000034112"/>
    </source>
</evidence>
<dbReference type="Proteomes" id="UP000034112">
    <property type="component" value="Unassembled WGS sequence"/>
</dbReference>
<organism evidence="2 3">
    <name type="scientific">Trichoderma harzianum</name>
    <name type="common">Hypocrea lixii</name>
    <dbReference type="NCBI Taxonomy" id="5544"/>
    <lineage>
        <taxon>Eukaryota</taxon>
        <taxon>Fungi</taxon>
        <taxon>Dikarya</taxon>
        <taxon>Ascomycota</taxon>
        <taxon>Pezizomycotina</taxon>
        <taxon>Sordariomycetes</taxon>
        <taxon>Hypocreomycetidae</taxon>
        <taxon>Hypocreales</taxon>
        <taxon>Hypocreaceae</taxon>
        <taxon>Trichoderma</taxon>
    </lineage>
</organism>
<dbReference type="SUPFAM" id="SSF75304">
    <property type="entry name" value="Amidase signature (AS) enzymes"/>
    <property type="match status" value="1"/>
</dbReference>
<sequence>MVGLNLPTVFPIPPEASTEISEAWMRKILDEYKTDDMFNEAFLANVVFLQPRGRRGEHPVTKDAIKFLQEHGMKDYTFISSSNYLPGPHVLADQELREVWKMVDDSNGTCMVTLKLQQVPSDIPEALVITGQDHALSFALPSRIKSKFQSLPFAGLRILIKDNIHLKGIRTSVGSRAFYDTYPPQEKSAQCIQEMVDKGAFIAGKTKMNSFGNWEEPIEYTDYQAPWNPRADGYQSTGGSSSGSASAIAAYDWLDIAIGTDTWGSITRPAQWCGCFGLRPSIGSISTDGIVPYVQSWDVPGILARYLQKCRAFAQEWLNFDNFDKAPESFSSIIWPTDFWKIMDHKQSSIAKSFAQDMAIKLNIKFEEISFEELWRSVPPSADAPLLPQFINQATASLAYDVYHNSEDFRSRYWNMFKRAPYTTMQNERLWDAGKKTTLNERNEGFQRIDIYRQWFQQTVWTGDHTNAITIMPLESATPRYRDDVPNFRRPPQDGINALALGPVMKSPVLAVPIAEIPYHSRVSDREEKLPFAVALMGAPGTDLKLIDTAIQILQSLHLPTVVQTGRSMYQD</sequence>
<accession>A0A0F9XH21</accession>
<dbReference type="PANTHER" id="PTHR46310">
    <property type="entry name" value="AMIDASE 1"/>
    <property type="match status" value="1"/>
</dbReference>
<dbReference type="PANTHER" id="PTHR46310:SF7">
    <property type="entry name" value="AMIDASE 1"/>
    <property type="match status" value="1"/>
</dbReference>
<name>A0A0F9XH21_TRIHA</name>
<reference evidence="3" key="1">
    <citation type="journal article" date="2015" name="Genome Announc.">
        <title>Draft whole-genome sequence of the biocontrol agent Trichoderma harzianum T6776.</title>
        <authorList>
            <person name="Baroncelli R."/>
            <person name="Piaggeschi G."/>
            <person name="Fiorini L."/>
            <person name="Bertolini E."/>
            <person name="Zapparata A."/>
            <person name="Pe M.E."/>
            <person name="Sarrocco S."/>
            <person name="Vannacci G."/>
        </authorList>
    </citation>
    <scope>NUCLEOTIDE SEQUENCE [LARGE SCALE GENOMIC DNA]</scope>
    <source>
        <strain evidence="3">T6776</strain>
    </source>
</reference>
<comment type="caution">
    <text evidence="2">The sequence shown here is derived from an EMBL/GenBank/DDBJ whole genome shotgun (WGS) entry which is preliminary data.</text>
</comment>
<feature type="domain" description="Amidase" evidence="1">
    <location>
        <begin position="139"/>
        <end position="326"/>
    </location>
</feature>
<dbReference type="OrthoDB" id="5423360at2759"/>
<dbReference type="InterPro" id="IPR036928">
    <property type="entry name" value="AS_sf"/>
</dbReference>
<dbReference type="Pfam" id="PF01425">
    <property type="entry name" value="Amidase"/>
    <property type="match status" value="1"/>
</dbReference>
<dbReference type="OMA" id="RWYWALG"/>
<gene>
    <name evidence="2" type="ORF">THAR02_03588</name>
</gene>
<proteinExistence type="predicted"/>